<dbReference type="EMBL" id="VSRR010041870">
    <property type="protein sequence ID" value="MPC75793.1"/>
    <property type="molecule type" value="Genomic_DNA"/>
</dbReference>
<name>A0A5B7I0N2_PORTR</name>
<comment type="caution">
    <text evidence="1">The sequence shown here is derived from an EMBL/GenBank/DDBJ whole genome shotgun (WGS) entry which is preliminary data.</text>
</comment>
<keyword evidence="2" id="KW-1185">Reference proteome</keyword>
<dbReference type="Proteomes" id="UP000324222">
    <property type="component" value="Unassembled WGS sequence"/>
</dbReference>
<sequence length="92" mass="10357">MSMKEKKKTRFVEEMSSDALYLIVREDCALLAMTGSEEVRRVWSGRRWQLEGGGHGCIGQAEREGMIQPGVVAAGEDVRPVISQREMTLHLH</sequence>
<evidence type="ECO:0000313" key="1">
    <source>
        <dbReference type="EMBL" id="MPC75793.1"/>
    </source>
</evidence>
<organism evidence="1 2">
    <name type="scientific">Portunus trituberculatus</name>
    <name type="common">Swimming crab</name>
    <name type="synonym">Neptunus trituberculatus</name>
    <dbReference type="NCBI Taxonomy" id="210409"/>
    <lineage>
        <taxon>Eukaryota</taxon>
        <taxon>Metazoa</taxon>
        <taxon>Ecdysozoa</taxon>
        <taxon>Arthropoda</taxon>
        <taxon>Crustacea</taxon>
        <taxon>Multicrustacea</taxon>
        <taxon>Malacostraca</taxon>
        <taxon>Eumalacostraca</taxon>
        <taxon>Eucarida</taxon>
        <taxon>Decapoda</taxon>
        <taxon>Pleocyemata</taxon>
        <taxon>Brachyura</taxon>
        <taxon>Eubrachyura</taxon>
        <taxon>Portunoidea</taxon>
        <taxon>Portunidae</taxon>
        <taxon>Portuninae</taxon>
        <taxon>Portunus</taxon>
    </lineage>
</organism>
<evidence type="ECO:0000313" key="2">
    <source>
        <dbReference type="Proteomes" id="UP000324222"/>
    </source>
</evidence>
<proteinExistence type="predicted"/>
<gene>
    <name evidence="1" type="ORF">E2C01_070189</name>
</gene>
<dbReference type="AlphaFoldDB" id="A0A5B7I0N2"/>
<accession>A0A5B7I0N2</accession>
<reference evidence="1 2" key="1">
    <citation type="submission" date="2019-05" db="EMBL/GenBank/DDBJ databases">
        <title>Another draft genome of Portunus trituberculatus and its Hox gene families provides insights of decapod evolution.</title>
        <authorList>
            <person name="Jeong J.-H."/>
            <person name="Song I."/>
            <person name="Kim S."/>
            <person name="Choi T."/>
            <person name="Kim D."/>
            <person name="Ryu S."/>
            <person name="Kim W."/>
        </authorList>
    </citation>
    <scope>NUCLEOTIDE SEQUENCE [LARGE SCALE GENOMIC DNA]</scope>
    <source>
        <tissue evidence="1">Muscle</tissue>
    </source>
</reference>
<protein>
    <submittedName>
        <fullName evidence="1">Uncharacterized protein</fullName>
    </submittedName>
</protein>